<proteinExistence type="inferred from homology"/>
<keyword evidence="6" id="KW-0325">Glycoprotein</keyword>
<dbReference type="PRINTS" id="PR01611">
    <property type="entry name" value="LIMPII"/>
</dbReference>
<evidence type="ECO:0000256" key="8">
    <source>
        <dbReference type="SAM" id="Phobius"/>
    </source>
</evidence>
<keyword evidence="5 8" id="KW-0472">Membrane</keyword>
<evidence type="ECO:0008006" key="11">
    <source>
        <dbReference type="Google" id="ProtNLM"/>
    </source>
</evidence>
<organism evidence="9 10">
    <name type="scientific">Onychostoma macrolepis</name>
    <dbReference type="NCBI Taxonomy" id="369639"/>
    <lineage>
        <taxon>Eukaryota</taxon>
        <taxon>Metazoa</taxon>
        <taxon>Chordata</taxon>
        <taxon>Craniata</taxon>
        <taxon>Vertebrata</taxon>
        <taxon>Euteleostomi</taxon>
        <taxon>Actinopterygii</taxon>
        <taxon>Neopterygii</taxon>
        <taxon>Teleostei</taxon>
        <taxon>Ostariophysi</taxon>
        <taxon>Cypriniformes</taxon>
        <taxon>Cyprinidae</taxon>
        <taxon>Acrossocheilinae</taxon>
        <taxon>Onychostoma</taxon>
    </lineage>
</organism>
<evidence type="ECO:0000256" key="3">
    <source>
        <dbReference type="ARBA" id="ARBA00022692"/>
    </source>
</evidence>
<dbReference type="GO" id="GO:0006898">
    <property type="term" value="P:receptor-mediated endocytosis"/>
    <property type="evidence" value="ECO:0007669"/>
    <property type="project" value="TreeGrafter"/>
</dbReference>
<feature type="transmembrane region" description="Helical" evidence="8">
    <location>
        <begin position="121"/>
        <end position="144"/>
    </location>
</feature>
<dbReference type="EMBL" id="JAAMOB010000021">
    <property type="protein sequence ID" value="KAF4099002.1"/>
    <property type="molecule type" value="Genomic_DNA"/>
</dbReference>
<evidence type="ECO:0000256" key="1">
    <source>
        <dbReference type="ARBA" id="ARBA00004370"/>
    </source>
</evidence>
<evidence type="ECO:0000256" key="2">
    <source>
        <dbReference type="ARBA" id="ARBA00010532"/>
    </source>
</evidence>
<evidence type="ECO:0000256" key="7">
    <source>
        <dbReference type="SAM" id="MobiDB-lite"/>
    </source>
</evidence>
<dbReference type="InterPro" id="IPR005429">
    <property type="entry name" value="LimpII"/>
</dbReference>
<dbReference type="PANTHER" id="PTHR11923">
    <property type="entry name" value="SCAVENGER RECEPTOR CLASS B TYPE-1 SR-B1"/>
    <property type="match status" value="1"/>
</dbReference>
<dbReference type="Pfam" id="PF01130">
    <property type="entry name" value="CD36"/>
    <property type="match status" value="1"/>
</dbReference>
<evidence type="ECO:0000313" key="10">
    <source>
        <dbReference type="Proteomes" id="UP000579812"/>
    </source>
</evidence>
<feature type="region of interest" description="Disordered" evidence="7">
    <location>
        <begin position="1"/>
        <end position="44"/>
    </location>
</feature>
<feature type="region of interest" description="Disordered" evidence="7">
    <location>
        <begin position="654"/>
        <end position="681"/>
    </location>
</feature>
<feature type="transmembrane region" description="Helical" evidence="8">
    <location>
        <begin position="602"/>
        <end position="623"/>
    </location>
</feature>
<dbReference type="GO" id="GO:0005764">
    <property type="term" value="C:lysosome"/>
    <property type="evidence" value="ECO:0007669"/>
    <property type="project" value="InterPro"/>
</dbReference>
<sequence>MISRNEDESTSARQEASDVTTLTCSSSSEDLEQTLRSSSRSLSERPVHARIRRCFPMTPRVSGVDRSQSRPLQSGPSTLQSFIQIVSRPLDRVYSSEELQDQIPSLGFIDTCTMRKGSCCMFTSGVVGAVLLIMGIGLFVSGLFQTLIHNKLKREVTLTEGSKVFASWKSPPPPVYIQFFFFNVTNPEEFVKGEAKPRLTEMGPYTFRQYRPKRNVTFVDNGTKVSAYTVKSFVFLPEKSVGDPKVDMVTTVNIPAVAVINRLKGVSFWVASGISMYMGSIGTTLFMTHTVDEMLWGFKDPLLTRLKTMRPDTDEYFGLMLNKNGSNDGEFVYHTGEQNYLDFGRIYTWKGEKMLSFWKTNQSNMINGSDGSAFHPFLSKEERLNVFTSDLCRSIHMRFEKEVEVKGIPAYRFTPPRAVLASGKNNPENEGFCLTPKNCLDDGVLDVSVCRKGAPVVVSFPHFHLGAEKYAKAIDGISPVHELHQTFLDLNPTMGVPVRAMKRAQINIHLERVSGFPLTRNLNGTIFPIVFLNESVLIDDASAARIQKLLLIVTLVSHFPLVLVALGVILLLVCVILVIHFYQNKPSAKKDTSYAPFSSRRTSVLSDMVCIPCIVIPVLLWVYKRFLEPIIYPFISPFISRFWSKAAVQETQKHENTAECNGTANGSTANRPKTVADKKAD</sequence>
<dbReference type="GO" id="GO:0005044">
    <property type="term" value="F:scavenger receptor activity"/>
    <property type="evidence" value="ECO:0007669"/>
    <property type="project" value="InterPro"/>
</dbReference>
<feature type="compositionally biased region" description="Polar residues" evidence="7">
    <location>
        <begin position="11"/>
        <end position="28"/>
    </location>
</feature>
<protein>
    <recommendedName>
        <fullName evidence="11">Lysosome membrane protein 2-like</fullName>
    </recommendedName>
</protein>
<feature type="transmembrane region" description="Helical" evidence="8">
    <location>
        <begin position="549"/>
        <end position="582"/>
    </location>
</feature>
<dbReference type="PRINTS" id="PR01609">
    <property type="entry name" value="CD36FAMILY"/>
</dbReference>
<keyword evidence="4 8" id="KW-1133">Transmembrane helix</keyword>
<evidence type="ECO:0000256" key="6">
    <source>
        <dbReference type="ARBA" id="ARBA00023180"/>
    </source>
</evidence>
<keyword evidence="3 8" id="KW-0812">Transmembrane</keyword>
<keyword evidence="10" id="KW-1185">Reference proteome</keyword>
<dbReference type="Pfam" id="PF14975">
    <property type="entry name" value="DUF4512"/>
    <property type="match status" value="1"/>
</dbReference>
<comment type="similarity">
    <text evidence="2">Belongs to the CD36 family.</text>
</comment>
<comment type="subcellular location">
    <subcellularLocation>
        <location evidence="1">Membrane</location>
    </subcellularLocation>
</comment>
<dbReference type="GO" id="GO:0016020">
    <property type="term" value="C:membrane"/>
    <property type="evidence" value="ECO:0007669"/>
    <property type="project" value="UniProtKB-SubCell"/>
</dbReference>
<evidence type="ECO:0000256" key="4">
    <source>
        <dbReference type="ARBA" id="ARBA00022989"/>
    </source>
</evidence>
<name>A0A7J6BZD7_9TELE</name>
<dbReference type="AlphaFoldDB" id="A0A7J6BZD7"/>
<evidence type="ECO:0000313" key="9">
    <source>
        <dbReference type="EMBL" id="KAF4099002.1"/>
    </source>
</evidence>
<dbReference type="InterPro" id="IPR026776">
    <property type="entry name" value="UPF0729_C18orf32-like"/>
</dbReference>
<feature type="compositionally biased region" description="Polar residues" evidence="7">
    <location>
        <begin position="658"/>
        <end position="671"/>
    </location>
</feature>
<gene>
    <name evidence="9" type="ORF">G5714_021032</name>
</gene>
<dbReference type="GO" id="GO:0006622">
    <property type="term" value="P:protein targeting to lysosome"/>
    <property type="evidence" value="ECO:0007669"/>
    <property type="project" value="TreeGrafter"/>
</dbReference>
<comment type="caution">
    <text evidence="9">The sequence shown here is derived from an EMBL/GenBank/DDBJ whole genome shotgun (WGS) entry which is preliminary data.</text>
</comment>
<accession>A0A7J6BZD7</accession>
<evidence type="ECO:0000256" key="5">
    <source>
        <dbReference type="ARBA" id="ARBA00023136"/>
    </source>
</evidence>
<reference evidence="9 10" key="1">
    <citation type="submission" date="2020-04" db="EMBL/GenBank/DDBJ databases">
        <title>Chromosome-level genome assembly of a cyprinid fish Onychostoma macrolepis by integration of Nanopore Sequencing, Bionano and Hi-C technology.</title>
        <authorList>
            <person name="Wang D."/>
        </authorList>
    </citation>
    <scope>NUCLEOTIDE SEQUENCE [LARGE SCALE GENOMIC DNA]</scope>
    <source>
        <strain evidence="9">SWU-2019</strain>
        <tissue evidence="9">Muscle</tissue>
    </source>
</reference>
<dbReference type="Proteomes" id="UP000579812">
    <property type="component" value="Unassembled WGS sequence"/>
</dbReference>
<dbReference type="InterPro" id="IPR002159">
    <property type="entry name" value="CD36_fam"/>
</dbReference>
<dbReference type="PANTHER" id="PTHR11923:SF94">
    <property type="entry name" value="LYSOSOME MEMBRANE PROTEIN 2"/>
    <property type="match status" value="1"/>
</dbReference>